<dbReference type="NCBIfam" id="NF002460">
    <property type="entry name" value="PRK01658.1"/>
    <property type="match status" value="1"/>
</dbReference>
<dbReference type="Proteomes" id="UP000184206">
    <property type="component" value="Unassembled WGS sequence"/>
</dbReference>
<dbReference type="InterPro" id="IPR005538">
    <property type="entry name" value="LrgA/CidA"/>
</dbReference>
<evidence type="ECO:0000256" key="6">
    <source>
        <dbReference type="SAM" id="Phobius"/>
    </source>
</evidence>
<dbReference type="AlphaFoldDB" id="A0A1M7F1P8"/>
<gene>
    <name evidence="7" type="ORF">SAMN02745189_01296</name>
</gene>
<comment type="subcellular location">
    <subcellularLocation>
        <location evidence="1">Cell membrane</location>
        <topology evidence="1">Multi-pass membrane protein</topology>
    </subcellularLocation>
</comment>
<keyword evidence="2" id="KW-1003">Cell membrane</keyword>
<keyword evidence="5 6" id="KW-0472">Membrane</keyword>
<dbReference type="STRING" id="1123231.SAMN02745189_01296"/>
<accession>A0A1M7F1P8</accession>
<evidence type="ECO:0000256" key="1">
    <source>
        <dbReference type="ARBA" id="ARBA00004651"/>
    </source>
</evidence>
<dbReference type="GO" id="GO:0005886">
    <property type="term" value="C:plasma membrane"/>
    <property type="evidence" value="ECO:0007669"/>
    <property type="project" value="UniProtKB-SubCell"/>
</dbReference>
<evidence type="ECO:0000313" key="8">
    <source>
        <dbReference type="Proteomes" id="UP000184206"/>
    </source>
</evidence>
<feature type="transmembrane region" description="Helical" evidence="6">
    <location>
        <begin position="38"/>
        <end position="57"/>
    </location>
</feature>
<dbReference type="PANTHER" id="PTHR33931:SF2">
    <property type="entry name" value="HOLIN-LIKE PROTEIN CIDA"/>
    <property type="match status" value="1"/>
</dbReference>
<sequence length="127" mass="14313">MIGVESMLKLLKIIFQIGILYILYWAGEWVAETLNLSLPGSIIGMVLLIFLLFTRTVRLEWIGEGAGFMVKYLPFFFIPSTLGIMQYYEIFAGNGFLLIVIVLVSTMLVMGVSGLIGELYHRRGEGR</sequence>
<evidence type="ECO:0000256" key="3">
    <source>
        <dbReference type="ARBA" id="ARBA00022692"/>
    </source>
</evidence>
<protein>
    <submittedName>
        <fullName evidence="7">Holin-like protein</fullName>
    </submittedName>
</protein>
<keyword evidence="3 6" id="KW-0812">Transmembrane</keyword>
<dbReference type="EMBL" id="FRCF01000004">
    <property type="protein sequence ID" value="SHL97638.1"/>
    <property type="molecule type" value="Genomic_DNA"/>
</dbReference>
<feature type="transmembrane region" description="Helical" evidence="6">
    <location>
        <begin position="69"/>
        <end position="88"/>
    </location>
</feature>
<evidence type="ECO:0000313" key="7">
    <source>
        <dbReference type="EMBL" id="SHL97638.1"/>
    </source>
</evidence>
<keyword evidence="8" id="KW-1185">Reference proteome</keyword>
<reference evidence="7 8" key="1">
    <citation type="submission" date="2016-11" db="EMBL/GenBank/DDBJ databases">
        <authorList>
            <person name="Jaros S."/>
            <person name="Januszkiewicz K."/>
            <person name="Wedrychowicz H."/>
        </authorList>
    </citation>
    <scope>NUCLEOTIDE SEQUENCE [LARGE SCALE GENOMIC DNA]</scope>
    <source>
        <strain evidence="7 8">DSM 16010</strain>
    </source>
</reference>
<dbReference type="Pfam" id="PF03788">
    <property type="entry name" value="LrgA"/>
    <property type="match status" value="1"/>
</dbReference>
<proteinExistence type="predicted"/>
<feature type="transmembrane region" description="Helical" evidence="6">
    <location>
        <begin position="7"/>
        <end position="26"/>
    </location>
</feature>
<evidence type="ECO:0000256" key="4">
    <source>
        <dbReference type="ARBA" id="ARBA00022989"/>
    </source>
</evidence>
<feature type="transmembrane region" description="Helical" evidence="6">
    <location>
        <begin position="94"/>
        <end position="117"/>
    </location>
</feature>
<evidence type="ECO:0000256" key="2">
    <source>
        <dbReference type="ARBA" id="ARBA00022475"/>
    </source>
</evidence>
<dbReference type="PANTHER" id="PTHR33931">
    <property type="entry name" value="HOLIN-LIKE PROTEIN CIDA-RELATED"/>
    <property type="match status" value="1"/>
</dbReference>
<name>A0A1M7F1P8_9BACL</name>
<keyword evidence="4 6" id="KW-1133">Transmembrane helix</keyword>
<organism evidence="7 8">
    <name type="scientific">Lacicoccus alkaliphilus DSM 16010</name>
    <dbReference type="NCBI Taxonomy" id="1123231"/>
    <lineage>
        <taxon>Bacteria</taxon>
        <taxon>Bacillati</taxon>
        <taxon>Bacillota</taxon>
        <taxon>Bacilli</taxon>
        <taxon>Bacillales</taxon>
        <taxon>Salinicoccaceae</taxon>
        <taxon>Lacicoccus</taxon>
    </lineage>
</organism>
<evidence type="ECO:0000256" key="5">
    <source>
        <dbReference type="ARBA" id="ARBA00023136"/>
    </source>
</evidence>